<organism evidence="2 3">
    <name type="scientific">Phaeosphaeria nodorum (strain SN15 / ATCC MYA-4574 / FGSC 10173)</name>
    <name type="common">Glume blotch fungus</name>
    <name type="synonym">Parastagonospora nodorum</name>
    <dbReference type="NCBI Taxonomy" id="321614"/>
    <lineage>
        <taxon>Eukaryota</taxon>
        <taxon>Fungi</taxon>
        <taxon>Dikarya</taxon>
        <taxon>Ascomycota</taxon>
        <taxon>Pezizomycotina</taxon>
        <taxon>Dothideomycetes</taxon>
        <taxon>Pleosporomycetidae</taxon>
        <taxon>Pleosporales</taxon>
        <taxon>Pleosporineae</taxon>
        <taxon>Phaeosphaeriaceae</taxon>
        <taxon>Parastagonospora</taxon>
    </lineage>
</organism>
<feature type="region of interest" description="Disordered" evidence="1">
    <location>
        <begin position="1"/>
        <end position="76"/>
    </location>
</feature>
<dbReference type="AlphaFoldDB" id="Q0USL6"/>
<proteinExistence type="predicted"/>
<protein>
    <submittedName>
        <fullName evidence="2">Uncharacterized protein</fullName>
    </submittedName>
</protein>
<dbReference type="InParanoid" id="Q0USL6"/>
<sequence length="124" mass="13496">MLSVRHGSLADRIDGGPTSASCTPAPEPPKFALHHHSQHARPCHFPRRLGPNSRRPPRLPVDPRADGQPIPLPRGPAQQLALRPAEEGLCVQVLGFHGHWICSPLPPCCLANQEEQAVDAARRN</sequence>
<dbReference type="GeneID" id="5972531"/>
<evidence type="ECO:0000256" key="1">
    <source>
        <dbReference type="SAM" id="MobiDB-lite"/>
    </source>
</evidence>
<accession>Q0USL6</accession>
<dbReference type="RefSeq" id="XP_001795656.1">
    <property type="nucleotide sequence ID" value="XM_001795604.1"/>
</dbReference>
<evidence type="ECO:0000313" key="3">
    <source>
        <dbReference type="Proteomes" id="UP000001055"/>
    </source>
</evidence>
<reference evidence="3" key="1">
    <citation type="journal article" date="2007" name="Plant Cell">
        <title>Dothideomycete-plant interactions illuminated by genome sequencing and EST analysis of the wheat pathogen Stagonospora nodorum.</title>
        <authorList>
            <person name="Hane J.K."/>
            <person name="Lowe R.G."/>
            <person name="Solomon P.S."/>
            <person name="Tan K.C."/>
            <person name="Schoch C.L."/>
            <person name="Spatafora J.W."/>
            <person name="Crous P.W."/>
            <person name="Kodira C."/>
            <person name="Birren B.W."/>
            <person name="Galagan J.E."/>
            <person name="Torriani S.F."/>
            <person name="McDonald B.A."/>
            <person name="Oliver R.P."/>
        </authorList>
    </citation>
    <scope>NUCLEOTIDE SEQUENCE [LARGE SCALE GENOMIC DNA]</scope>
    <source>
        <strain evidence="3">SN15 / ATCC MYA-4574 / FGSC 10173</strain>
    </source>
</reference>
<evidence type="ECO:0000313" key="2">
    <source>
        <dbReference type="EMBL" id="EAT87639.2"/>
    </source>
</evidence>
<name>Q0USL6_PHANO</name>
<gene>
    <name evidence="2" type="ORF">SNOG_05248</name>
</gene>
<dbReference type="Proteomes" id="UP000001055">
    <property type="component" value="Unassembled WGS sequence"/>
</dbReference>
<dbReference type="KEGG" id="pno:SNOG_05248"/>
<dbReference type="EMBL" id="CH445331">
    <property type="protein sequence ID" value="EAT87639.2"/>
    <property type="molecule type" value="Genomic_DNA"/>
</dbReference>
<feature type="compositionally biased region" description="Basic residues" evidence="1">
    <location>
        <begin position="32"/>
        <end position="47"/>
    </location>
</feature>